<keyword evidence="9" id="KW-1185">Reference proteome</keyword>
<dbReference type="InterPro" id="IPR052954">
    <property type="entry name" value="GPCR-Ligand_Int"/>
</dbReference>
<feature type="transmembrane region" description="Helical" evidence="6">
    <location>
        <begin position="145"/>
        <end position="165"/>
    </location>
</feature>
<dbReference type="Pfam" id="PF00001">
    <property type="entry name" value="7tm_1"/>
    <property type="match status" value="1"/>
</dbReference>
<keyword evidence="4 6" id="KW-0472">Membrane</keyword>
<feature type="transmembrane region" description="Helical" evidence="6">
    <location>
        <begin position="283"/>
        <end position="309"/>
    </location>
</feature>
<dbReference type="EMBL" id="JAODUP010000292">
    <property type="protein sequence ID" value="KAK2153574.1"/>
    <property type="molecule type" value="Genomic_DNA"/>
</dbReference>
<evidence type="ECO:0000313" key="8">
    <source>
        <dbReference type="EMBL" id="KAK2153574.1"/>
    </source>
</evidence>
<feature type="domain" description="G-protein coupled receptors family 1 profile" evidence="7">
    <location>
        <begin position="39"/>
        <end position="305"/>
    </location>
</feature>
<dbReference type="GO" id="GO:0016020">
    <property type="term" value="C:membrane"/>
    <property type="evidence" value="ECO:0007669"/>
    <property type="project" value="UniProtKB-SubCell"/>
</dbReference>
<protein>
    <recommendedName>
        <fullName evidence="7">G-protein coupled receptors family 1 profile domain-containing protein</fullName>
    </recommendedName>
</protein>
<dbReference type="PANTHER" id="PTHR46641:SF2">
    <property type="entry name" value="FMRFAMIDE RECEPTOR"/>
    <property type="match status" value="1"/>
</dbReference>
<dbReference type="InterPro" id="IPR017452">
    <property type="entry name" value="GPCR_Rhodpsn_7TM"/>
</dbReference>
<evidence type="ECO:0000256" key="3">
    <source>
        <dbReference type="ARBA" id="ARBA00022989"/>
    </source>
</evidence>
<feature type="transmembrane region" description="Helical" evidence="6">
    <location>
        <begin position="247"/>
        <end position="271"/>
    </location>
</feature>
<comment type="subcellular location">
    <subcellularLocation>
        <location evidence="1">Membrane</location>
    </subcellularLocation>
</comment>
<dbReference type="Proteomes" id="UP001208570">
    <property type="component" value="Unassembled WGS sequence"/>
</dbReference>
<comment type="caution">
    <text evidence="8">The sequence shown here is derived from an EMBL/GenBank/DDBJ whole genome shotgun (WGS) entry which is preliminary data.</text>
</comment>
<dbReference type="Gene3D" id="1.20.1070.10">
    <property type="entry name" value="Rhodopsin 7-helix transmembrane proteins"/>
    <property type="match status" value="1"/>
</dbReference>
<reference evidence="8" key="1">
    <citation type="journal article" date="2023" name="Mol. Biol. Evol.">
        <title>Third-Generation Sequencing Reveals the Adaptive Role of the Epigenome in Three Deep-Sea Polychaetes.</title>
        <authorList>
            <person name="Perez M."/>
            <person name="Aroh O."/>
            <person name="Sun Y."/>
            <person name="Lan Y."/>
            <person name="Juniper S.K."/>
            <person name="Young C.R."/>
            <person name="Angers B."/>
            <person name="Qian P.Y."/>
        </authorList>
    </citation>
    <scope>NUCLEOTIDE SEQUENCE</scope>
    <source>
        <strain evidence="8">P08H-3</strain>
    </source>
</reference>
<feature type="transmembrane region" description="Helical" evidence="6">
    <location>
        <begin position="103"/>
        <end position="124"/>
    </location>
</feature>
<evidence type="ECO:0000256" key="2">
    <source>
        <dbReference type="ARBA" id="ARBA00022692"/>
    </source>
</evidence>
<accession>A0AAD9JI25</accession>
<dbReference type="GO" id="GO:0004930">
    <property type="term" value="F:G protein-coupled receptor activity"/>
    <property type="evidence" value="ECO:0007669"/>
    <property type="project" value="InterPro"/>
</dbReference>
<sequence length="379" mass="43060">MNVSSQLTCPPTVSLDMYAFDLVMGFLLPGLFCLFGILGNVISLAVLWSDRSQSPTFLTLKALALSDLVLLTCAFLQQVMPIYIHVSGCMHFACLRIGYLRIYTWPVICIAQMTSVWLTVLISAERHSAICRPLRAYGFSNVRKLKWSILVVLVVSVLFNLPRFFEFTPKEEALFGTNLTYIAIADTTMRTDPVYRYAYNTASFCLIVYAAPIGIITLLNVSIVVRMRRAKRRWSELSRRQQREVKATLMPLCIVTVCFFCGTQSLISFILDAVFVGRDVLWIQIYTAVVNLFVTVNSAANFLIFYVFGSKFRTLLRTMITCWRDGHMLRYHDSPLLRRQFRVRLRSSSINSRNGISRGSHAESYVAPPGVAHRSNTTF</sequence>
<feature type="transmembrane region" description="Helical" evidence="6">
    <location>
        <begin position="26"/>
        <end position="48"/>
    </location>
</feature>
<dbReference type="SUPFAM" id="SSF81321">
    <property type="entry name" value="Family A G protein-coupled receptor-like"/>
    <property type="match status" value="1"/>
</dbReference>
<gene>
    <name evidence="8" type="ORF">LSH36_292g02008</name>
</gene>
<proteinExistence type="predicted"/>
<keyword evidence="2 6" id="KW-0812">Transmembrane</keyword>
<dbReference type="PROSITE" id="PS50262">
    <property type="entry name" value="G_PROTEIN_RECEP_F1_2"/>
    <property type="match status" value="1"/>
</dbReference>
<evidence type="ECO:0000256" key="6">
    <source>
        <dbReference type="SAM" id="Phobius"/>
    </source>
</evidence>
<feature type="region of interest" description="Disordered" evidence="5">
    <location>
        <begin position="352"/>
        <end position="379"/>
    </location>
</feature>
<evidence type="ECO:0000256" key="1">
    <source>
        <dbReference type="ARBA" id="ARBA00004370"/>
    </source>
</evidence>
<dbReference type="PRINTS" id="PR00237">
    <property type="entry name" value="GPCRRHODOPSN"/>
</dbReference>
<dbReference type="CDD" id="cd14978">
    <property type="entry name" value="7tmA_FMRFamide_R-like"/>
    <property type="match status" value="1"/>
</dbReference>
<evidence type="ECO:0000313" key="9">
    <source>
        <dbReference type="Proteomes" id="UP001208570"/>
    </source>
</evidence>
<dbReference type="InterPro" id="IPR000276">
    <property type="entry name" value="GPCR_Rhodpsn"/>
</dbReference>
<dbReference type="AlphaFoldDB" id="A0AAD9JI25"/>
<keyword evidence="3 6" id="KW-1133">Transmembrane helix</keyword>
<evidence type="ECO:0000256" key="4">
    <source>
        <dbReference type="ARBA" id="ARBA00023136"/>
    </source>
</evidence>
<evidence type="ECO:0000259" key="7">
    <source>
        <dbReference type="PROSITE" id="PS50262"/>
    </source>
</evidence>
<feature type="transmembrane region" description="Helical" evidence="6">
    <location>
        <begin position="197"/>
        <end position="226"/>
    </location>
</feature>
<organism evidence="8 9">
    <name type="scientific">Paralvinella palmiformis</name>
    <dbReference type="NCBI Taxonomy" id="53620"/>
    <lineage>
        <taxon>Eukaryota</taxon>
        <taxon>Metazoa</taxon>
        <taxon>Spiralia</taxon>
        <taxon>Lophotrochozoa</taxon>
        <taxon>Annelida</taxon>
        <taxon>Polychaeta</taxon>
        <taxon>Sedentaria</taxon>
        <taxon>Canalipalpata</taxon>
        <taxon>Terebellida</taxon>
        <taxon>Terebelliformia</taxon>
        <taxon>Alvinellidae</taxon>
        <taxon>Paralvinella</taxon>
    </lineage>
</organism>
<dbReference type="PANTHER" id="PTHR46641">
    <property type="entry name" value="FMRFAMIDE RECEPTOR-RELATED"/>
    <property type="match status" value="1"/>
</dbReference>
<name>A0AAD9JI25_9ANNE</name>
<feature type="transmembrane region" description="Helical" evidence="6">
    <location>
        <begin position="60"/>
        <end position="83"/>
    </location>
</feature>
<evidence type="ECO:0000256" key="5">
    <source>
        <dbReference type="SAM" id="MobiDB-lite"/>
    </source>
</evidence>